<dbReference type="AlphaFoldDB" id="G0MDV8"/>
<dbReference type="EMBL" id="GL379790">
    <property type="protein sequence ID" value="EGT49833.1"/>
    <property type="molecule type" value="Genomic_DNA"/>
</dbReference>
<feature type="chain" id="PRO_5003403113" evidence="1">
    <location>
        <begin position="26"/>
        <end position="253"/>
    </location>
</feature>
<evidence type="ECO:0000313" key="3">
    <source>
        <dbReference type="Proteomes" id="UP000008068"/>
    </source>
</evidence>
<proteinExistence type="predicted"/>
<dbReference type="Proteomes" id="UP000008068">
    <property type="component" value="Unassembled WGS sequence"/>
</dbReference>
<evidence type="ECO:0000256" key="1">
    <source>
        <dbReference type="SAM" id="SignalP"/>
    </source>
</evidence>
<reference evidence="3" key="1">
    <citation type="submission" date="2011-07" db="EMBL/GenBank/DDBJ databases">
        <authorList>
            <consortium name="Caenorhabditis brenneri Sequencing and Analysis Consortium"/>
            <person name="Wilson R.K."/>
        </authorList>
    </citation>
    <scope>NUCLEOTIDE SEQUENCE [LARGE SCALE GENOMIC DNA]</scope>
    <source>
        <strain evidence="3">PB2801</strain>
    </source>
</reference>
<feature type="signal peptide" evidence="1">
    <location>
        <begin position="1"/>
        <end position="25"/>
    </location>
</feature>
<name>G0MDV8_CAEBE</name>
<evidence type="ECO:0000313" key="2">
    <source>
        <dbReference type="EMBL" id="EGT49833.1"/>
    </source>
</evidence>
<dbReference type="OrthoDB" id="5787317at2759"/>
<gene>
    <name evidence="2" type="ORF">CAEBREN_09744</name>
</gene>
<dbReference type="OMA" id="XEESIPL"/>
<sequence>MIATTKIFGAIAILLLLSLVDTSSAQESGVPPEAYPQGDLGDPENFLFEVNAYRLKYAKENNIPFMNKLTWNQSLAYNAGSISTDFSVRRIGVRYAHMTDYRDVEKRIERRLRDFKMIAVTAHPFDQYKDSSGDELELLIPFQSQIGCIERSRAERSLLCLLGPSDIFWTPLVNRDYRRGNPGTRCEPGFENENGLCATVKKTKSLRPTPAPVSPDLRSHEAQHPANFDLDSVATSKFSGCFFVITTIFVWFK</sequence>
<protein>
    <submittedName>
        <fullName evidence="2">Uncharacterized protein</fullName>
    </submittedName>
</protein>
<organism evidence="3">
    <name type="scientific">Caenorhabditis brenneri</name>
    <name type="common">Nematode worm</name>
    <dbReference type="NCBI Taxonomy" id="135651"/>
    <lineage>
        <taxon>Eukaryota</taxon>
        <taxon>Metazoa</taxon>
        <taxon>Ecdysozoa</taxon>
        <taxon>Nematoda</taxon>
        <taxon>Chromadorea</taxon>
        <taxon>Rhabditida</taxon>
        <taxon>Rhabditina</taxon>
        <taxon>Rhabditomorpha</taxon>
        <taxon>Rhabditoidea</taxon>
        <taxon>Rhabditidae</taxon>
        <taxon>Peloderinae</taxon>
        <taxon>Caenorhabditis</taxon>
    </lineage>
</organism>
<keyword evidence="3" id="KW-1185">Reference proteome</keyword>
<accession>G0MDV8</accession>
<keyword evidence="1" id="KW-0732">Signal</keyword>
<dbReference type="HOGENOM" id="CLU_1099328_0_0_1"/>
<dbReference type="InParanoid" id="G0MDV8"/>